<dbReference type="GO" id="GO:0034620">
    <property type="term" value="P:cellular response to unfolded protein"/>
    <property type="evidence" value="ECO:0007669"/>
    <property type="project" value="TreeGrafter"/>
</dbReference>
<feature type="transmembrane region" description="Helical" evidence="6">
    <location>
        <begin position="139"/>
        <end position="161"/>
    </location>
</feature>
<dbReference type="AlphaFoldDB" id="A0A023FIQ3"/>
<feature type="transmembrane region" description="Helical" evidence="6">
    <location>
        <begin position="112"/>
        <end position="132"/>
    </location>
</feature>
<keyword evidence="3 6" id="KW-0812">Transmembrane</keyword>
<feature type="transmembrane region" description="Helical" evidence="6">
    <location>
        <begin position="52"/>
        <end position="72"/>
    </location>
</feature>
<dbReference type="Pfam" id="PF01027">
    <property type="entry name" value="Bax1-I"/>
    <property type="match status" value="1"/>
</dbReference>
<dbReference type="GO" id="GO:2001234">
    <property type="term" value="P:negative regulation of apoptotic signaling pathway"/>
    <property type="evidence" value="ECO:0007669"/>
    <property type="project" value="TreeGrafter"/>
</dbReference>
<protein>
    <submittedName>
        <fullName evidence="7">Putative bax-mediated apoptosis inhibitor tegt/bi-1</fullName>
    </submittedName>
</protein>
<evidence type="ECO:0000256" key="6">
    <source>
        <dbReference type="RuleBase" id="RU004379"/>
    </source>
</evidence>
<feature type="transmembrane region" description="Helical" evidence="6">
    <location>
        <begin position="28"/>
        <end position="46"/>
    </location>
</feature>
<keyword evidence="4 6" id="KW-1133">Transmembrane helix</keyword>
<reference evidence="7" key="1">
    <citation type="submission" date="2014-03" db="EMBL/GenBank/DDBJ databases">
        <title>The sialotranscriptome of Amblyomma triste, Amblyomma parvum and Amblyomma cajennense ticks, uncovered by 454-based RNA-seq.</title>
        <authorList>
            <person name="Garcia G.R."/>
            <person name="Gardinassi L.G."/>
            <person name="Ribeiro J.M."/>
            <person name="Anatriello E."/>
            <person name="Ferreira B.R."/>
            <person name="Moreira H.N."/>
            <person name="Mafra C."/>
            <person name="Olegario M.M."/>
            <person name="Szabo P.J."/>
            <person name="Miranda-Santos I.K."/>
            <person name="Maruyama S.R."/>
        </authorList>
    </citation>
    <scope>NUCLEOTIDE SEQUENCE</scope>
    <source>
        <strain evidence="7">Uberlandia</strain>
        <tissue evidence="7">Salivary glands</tissue>
    </source>
</reference>
<dbReference type="EMBL" id="GBBK01003498">
    <property type="protein sequence ID" value="JAC20984.1"/>
    <property type="molecule type" value="mRNA"/>
</dbReference>
<accession>A0A023FIQ3</accession>
<dbReference type="PANTHER" id="PTHR23291">
    <property type="entry name" value="BAX INHIBITOR-RELATED"/>
    <property type="match status" value="1"/>
</dbReference>
<dbReference type="GO" id="GO:0033119">
    <property type="term" value="P:negative regulation of RNA splicing"/>
    <property type="evidence" value="ECO:0007669"/>
    <property type="project" value="TreeGrafter"/>
</dbReference>
<evidence type="ECO:0000256" key="2">
    <source>
        <dbReference type="ARBA" id="ARBA00010350"/>
    </source>
</evidence>
<dbReference type="GO" id="GO:0031966">
    <property type="term" value="C:mitochondrial membrane"/>
    <property type="evidence" value="ECO:0007669"/>
    <property type="project" value="TreeGrafter"/>
</dbReference>
<name>A0A023FIQ3_AMBCJ</name>
<sequence length="236" mass="26320">MEATFNMNAFMNSFSNRLDKPVRDHLKNVYSCLAISTLATAAGGYVHLFTDILQGNFLTTLLSLGLLLALFAVPDNGKNQHVRLAILVGFAFTTGLGMGPLLDVVISVDPSIIATAFLATCAVFTCFSLSALYTDHCRWIYVGGTLMSILSVMSLFTLANLFLGSYILFQANLYLGVAVFCGFVLYDTQLIIEKRKRGERDYIRHSVDLFLDFISIFKRLLIILTQKESSRREKRN</sequence>
<feature type="transmembrane region" description="Helical" evidence="6">
    <location>
        <begin position="167"/>
        <end position="186"/>
    </location>
</feature>
<dbReference type="CDD" id="cd10430">
    <property type="entry name" value="BI-1"/>
    <property type="match status" value="1"/>
</dbReference>
<keyword evidence="5 6" id="KW-0472">Membrane</keyword>
<dbReference type="InterPro" id="IPR006214">
    <property type="entry name" value="Bax_inhibitor_1-related"/>
</dbReference>
<dbReference type="GO" id="GO:0019899">
    <property type="term" value="F:enzyme binding"/>
    <property type="evidence" value="ECO:0007669"/>
    <property type="project" value="TreeGrafter"/>
</dbReference>
<evidence type="ECO:0000313" key="7">
    <source>
        <dbReference type="EMBL" id="JAC20984.1"/>
    </source>
</evidence>
<evidence type="ECO:0000256" key="1">
    <source>
        <dbReference type="ARBA" id="ARBA00004141"/>
    </source>
</evidence>
<evidence type="ECO:0000256" key="3">
    <source>
        <dbReference type="ARBA" id="ARBA00022692"/>
    </source>
</evidence>
<feature type="transmembrane region" description="Helical" evidence="6">
    <location>
        <begin position="84"/>
        <end position="106"/>
    </location>
</feature>
<organism evidence="7">
    <name type="scientific">Amblyomma cajennense</name>
    <name type="common">Cayenne tick</name>
    <name type="synonym">Acarus cajennensis</name>
    <dbReference type="NCBI Taxonomy" id="34607"/>
    <lineage>
        <taxon>Eukaryota</taxon>
        <taxon>Metazoa</taxon>
        <taxon>Ecdysozoa</taxon>
        <taxon>Arthropoda</taxon>
        <taxon>Chelicerata</taxon>
        <taxon>Arachnida</taxon>
        <taxon>Acari</taxon>
        <taxon>Parasitiformes</taxon>
        <taxon>Ixodida</taxon>
        <taxon>Ixodoidea</taxon>
        <taxon>Ixodidae</taxon>
        <taxon>Amblyomminae</taxon>
        <taxon>Amblyomma</taxon>
    </lineage>
</organism>
<proteinExistence type="evidence at transcript level"/>
<dbReference type="PANTHER" id="PTHR23291:SF32">
    <property type="entry name" value="BAX INHIBITOR 1"/>
    <property type="match status" value="1"/>
</dbReference>
<comment type="similarity">
    <text evidence="2 6">Belongs to the BI1 family.</text>
</comment>
<evidence type="ECO:0000256" key="5">
    <source>
        <dbReference type="ARBA" id="ARBA00023136"/>
    </source>
</evidence>
<comment type="subcellular location">
    <subcellularLocation>
        <location evidence="1">Membrane</location>
        <topology evidence="1">Multi-pass membrane protein</topology>
    </subcellularLocation>
</comment>
<evidence type="ECO:0000256" key="4">
    <source>
        <dbReference type="ARBA" id="ARBA00022989"/>
    </source>
</evidence>